<evidence type="ECO:0000313" key="3">
    <source>
        <dbReference type="Proteomes" id="UP000054639"/>
    </source>
</evidence>
<keyword evidence="3" id="KW-1185">Reference proteome</keyword>
<gene>
    <name evidence="1" type="ORF">Lqua_2575</name>
    <name evidence="2" type="ORF">NCTC12376_02567</name>
</gene>
<dbReference type="Proteomes" id="UP000054639">
    <property type="component" value="Unassembled WGS sequence"/>
</dbReference>
<sequence length="58" mass="6536">MNQMSKNLMVLVQILILVLSICSSYGIIITDFCPCNFKSYPHLVEIIVTQLMFLGSVL</sequence>
<name>A0A378KWI2_9GAMM</name>
<proteinExistence type="predicted"/>
<evidence type="ECO:0000313" key="2">
    <source>
        <dbReference type="EMBL" id="STY18746.1"/>
    </source>
</evidence>
<reference evidence="2 4" key="2">
    <citation type="submission" date="2018-06" db="EMBL/GenBank/DDBJ databases">
        <authorList>
            <consortium name="Pathogen Informatics"/>
            <person name="Doyle S."/>
        </authorList>
    </citation>
    <scope>NUCLEOTIDE SEQUENCE [LARGE SCALE GENOMIC DNA]</scope>
    <source>
        <strain evidence="2 4">NCTC12376</strain>
    </source>
</reference>
<reference evidence="1 3" key="1">
    <citation type="submission" date="2015-11" db="EMBL/GenBank/DDBJ databases">
        <title>Genomic analysis of 38 Legionella species identifies large and diverse effector repertoires.</title>
        <authorList>
            <person name="Burstein D."/>
            <person name="Amaro F."/>
            <person name="Zusman T."/>
            <person name="Lifshitz Z."/>
            <person name="Cohen O."/>
            <person name="Gilbert J.A."/>
            <person name="Pupko T."/>
            <person name="Shuman H.A."/>
            <person name="Segal G."/>
        </authorList>
    </citation>
    <scope>NUCLEOTIDE SEQUENCE [LARGE SCALE GENOMIC DNA]</scope>
    <source>
        <strain evidence="1 3">ATCC 49507</strain>
    </source>
</reference>
<dbReference type="AlphaFoldDB" id="A0A378KWI2"/>
<dbReference type="EMBL" id="UGOW01000001">
    <property type="protein sequence ID" value="STY18746.1"/>
    <property type="molecule type" value="Genomic_DNA"/>
</dbReference>
<evidence type="ECO:0000313" key="1">
    <source>
        <dbReference type="EMBL" id="KTD46472.1"/>
    </source>
</evidence>
<protein>
    <submittedName>
        <fullName evidence="2">Uncharacterized protein</fullName>
    </submittedName>
</protein>
<dbReference type="Proteomes" id="UP000254230">
    <property type="component" value="Unassembled WGS sequence"/>
</dbReference>
<accession>A0A378KWI2</accession>
<dbReference type="STRING" id="45072.Lqua_2575"/>
<organism evidence="2 4">
    <name type="scientific">Legionella quateirensis</name>
    <dbReference type="NCBI Taxonomy" id="45072"/>
    <lineage>
        <taxon>Bacteria</taxon>
        <taxon>Pseudomonadati</taxon>
        <taxon>Pseudomonadota</taxon>
        <taxon>Gammaproteobacteria</taxon>
        <taxon>Legionellales</taxon>
        <taxon>Legionellaceae</taxon>
        <taxon>Legionella</taxon>
    </lineage>
</organism>
<dbReference type="EMBL" id="LNYR01000034">
    <property type="protein sequence ID" value="KTD46472.1"/>
    <property type="molecule type" value="Genomic_DNA"/>
</dbReference>
<evidence type="ECO:0000313" key="4">
    <source>
        <dbReference type="Proteomes" id="UP000254230"/>
    </source>
</evidence>